<dbReference type="AlphaFoldDB" id="A0AA88Y319"/>
<proteinExistence type="predicted"/>
<comment type="caution">
    <text evidence="1">The sequence shown here is derived from an EMBL/GenBank/DDBJ whole genome shotgun (WGS) entry which is preliminary data.</text>
</comment>
<accession>A0AA88Y319</accession>
<name>A0AA88Y319_PINIB</name>
<reference evidence="1" key="1">
    <citation type="submission" date="2019-08" db="EMBL/GenBank/DDBJ databases">
        <title>The improved chromosome-level genome for the pearl oyster Pinctada fucata martensii using PacBio sequencing and Hi-C.</title>
        <authorList>
            <person name="Zheng Z."/>
        </authorList>
    </citation>
    <scope>NUCLEOTIDE SEQUENCE</scope>
    <source>
        <strain evidence="1">ZZ-2019</strain>
        <tissue evidence="1">Adductor muscle</tissue>
    </source>
</reference>
<organism evidence="1 2">
    <name type="scientific">Pinctada imbricata</name>
    <name type="common">Atlantic pearl-oyster</name>
    <name type="synonym">Pinctada martensii</name>
    <dbReference type="NCBI Taxonomy" id="66713"/>
    <lineage>
        <taxon>Eukaryota</taxon>
        <taxon>Metazoa</taxon>
        <taxon>Spiralia</taxon>
        <taxon>Lophotrochozoa</taxon>
        <taxon>Mollusca</taxon>
        <taxon>Bivalvia</taxon>
        <taxon>Autobranchia</taxon>
        <taxon>Pteriomorphia</taxon>
        <taxon>Pterioida</taxon>
        <taxon>Pterioidea</taxon>
        <taxon>Pteriidae</taxon>
        <taxon>Pinctada</taxon>
    </lineage>
</organism>
<keyword evidence="2" id="KW-1185">Reference proteome</keyword>
<evidence type="ECO:0000313" key="1">
    <source>
        <dbReference type="EMBL" id="KAK3097415.1"/>
    </source>
</evidence>
<evidence type="ECO:0000313" key="2">
    <source>
        <dbReference type="Proteomes" id="UP001186944"/>
    </source>
</evidence>
<dbReference type="EMBL" id="VSWD01000007">
    <property type="protein sequence ID" value="KAK3097415.1"/>
    <property type="molecule type" value="Genomic_DNA"/>
</dbReference>
<gene>
    <name evidence="1" type="ORF">FSP39_009439</name>
</gene>
<dbReference type="Proteomes" id="UP001186944">
    <property type="component" value="Unassembled WGS sequence"/>
</dbReference>
<protein>
    <submittedName>
        <fullName evidence="1">Uncharacterized protein</fullName>
    </submittedName>
</protein>
<sequence>MKQLVDDIHRSGSYNFANRGGCSHFVTGCTPYVKSMSIPNYVNKPPNEVQPILVRHGPEIRTTGQCRMGCPSVSCFCVRQSRADSLTGVLPRLGAPVGSLYLPQYRHTDIHFSSRSLGNSEQSAFHST</sequence>